<dbReference type="Proteomes" id="UP000077315">
    <property type="component" value="Unassembled WGS sequence"/>
</dbReference>
<accession>A0A167J9G8</accession>
<organism evidence="1 2">
    <name type="scientific">Phycomyces blakesleeanus (strain ATCC 8743b / DSM 1359 / FGSC 10004 / NBRC 33097 / NRRL 1555)</name>
    <dbReference type="NCBI Taxonomy" id="763407"/>
    <lineage>
        <taxon>Eukaryota</taxon>
        <taxon>Fungi</taxon>
        <taxon>Fungi incertae sedis</taxon>
        <taxon>Mucoromycota</taxon>
        <taxon>Mucoromycotina</taxon>
        <taxon>Mucoromycetes</taxon>
        <taxon>Mucorales</taxon>
        <taxon>Phycomycetaceae</taxon>
        <taxon>Phycomyces</taxon>
    </lineage>
</organism>
<gene>
    <name evidence="1" type="ORF">PHYBLDRAFT_176134</name>
</gene>
<dbReference type="InParanoid" id="A0A167J9G8"/>
<dbReference type="GeneID" id="28998574"/>
<protein>
    <submittedName>
        <fullName evidence="1">Uncharacterized protein</fullName>
    </submittedName>
</protein>
<evidence type="ECO:0000313" key="1">
    <source>
        <dbReference type="EMBL" id="OAD65547.1"/>
    </source>
</evidence>
<dbReference type="RefSeq" id="XP_018283587.1">
    <property type="nucleotide sequence ID" value="XM_018437668.1"/>
</dbReference>
<dbReference type="OrthoDB" id="2267841at2759"/>
<reference evidence="2" key="1">
    <citation type="submission" date="2015-06" db="EMBL/GenBank/DDBJ databases">
        <title>Expansion of signal transduction pathways in fungi by whole-genome duplication.</title>
        <authorList>
            <consortium name="DOE Joint Genome Institute"/>
            <person name="Corrochano L.M."/>
            <person name="Kuo A."/>
            <person name="Marcet-Houben M."/>
            <person name="Polaino S."/>
            <person name="Salamov A."/>
            <person name="Villalobos J.M."/>
            <person name="Alvarez M.I."/>
            <person name="Avalos J."/>
            <person name="Benito E.P."/>
            <person name="Benoit I."/>
            <person name="Burger G."/>
            <person name="Camino L.P."/>
            <person name="Canovas D."/>
            <person name="Cerda-Olmedo E."/>
            <person name="Cheng J.-F."/>
            <person name="Dominguez A."/>
            <person name="Elias M."/>
            <person name="Eslava A.P."/>
            <person name="Glaser F."/>
            <person name="Grimwood J."/>
            <person name="Gutierrez G."/>
            <person name="Heitman J."/>
            <person name="Henrissat B."/>
            <person name="Iturriaga E.A."/>
            <person name="Lang B.F."/>
            <person name="Lavin J.L."/>
            <person name="Lee S."/>
            <person name="Li W."/>
            <person name="Lindquist E."/>
            <person name="Lopez-Garcia S."/>
            <person name="Luque E.M."/>
            <person name="Marcos A.T."/>
            <person name="Martin J."/>
            <person name="McCluskey K."/>
            <person name="Medina H.R."/>
            <person name="Miralles-Duran A."/>
            <person name="Miyazaki A."/>
            <person name="Munoz-Torres E."/>
            <person name="Oguiza J.A."/>
            <person name="Ohm R."/>
            <person name="Olmedo M."/>
            <person name="Orejas M."/>
            <person name="Ortiz-Castellanos L."/>
            <person name="Pisabarro A.G."/>
            <person name="Rodriguez-Romero J."/>
            <person name="Ruiz-Herrera J."/>
            <person name="Ruiz-Vazquez R."/>
            <person name="Sanz C."/>
            <person name="Schackwitz W."/>
            <person name="Schmutz J."/>
            <person name="Shahriari M."/>
            <person name="Shelest E."/>
            <person name="Silva-Franco F."/>
            <person name="Soanes D."/>
            <person name="Syed K."/>
            <person name="Tagua V.G."/>
            <person name="Talbot N.J."/>
            <person name="Thon M."/>
            <person name="De vries R.P."/>
            <person name="Wiebenga A."/>
            <person name="Yadav J.S."/>
            <person name="Braun E.L."/>
            <person name="Baker S."/>
            <person name="Garre V."/>
            <person name="Horwitz B."/>
            <person name="Torres-Martinez S."/>
            <person name="Idnurm A."/>
            <person name="Herrera-Estrella A."/>
            <person name="Gabaldon T."/>
            <person name="Grigoriev I.V."/>
        </authorList>
    </citation>
    <scope>NUCLEOTIDE SEQUENCE [LARGE SCALE GENOMIC DNA]</scope>
    <source>
        <strain evidence="2">NRRL 1555(-)</strain>
    </source>
</reference>
<dbReference type="AlphaFoldDB" id="A0A167J9G8"/>
<dbReference type="VEuPathDB" id="FungiDB:PHYBLDRAFT_176134"/>
<sequence length="209" mass="23780">MFKCVCNKCVTHEDICDTISSAVSEPVNQEEDSFKFEQQDVEMNSELRNLSDTNDILDIWTRNQPFSETNCVFGPEDNAQYTSGTYKEEGEYKDESNVEVENDEVALFVSLYVVDEGAVILIAIINKILQFLFNTFHLPVSVAGLKRLARFEALTSGVRKYVAYSKCHSIYDNEAAHLCCPSSNFACLSLALNQKHTKRHMYYTLSRKP</sequence>
<keyword evidence="2" id="KW-1185">Reference proteome</keyword>
<proteinExistence type="predicted"/>
<evidence type="ECO:0000313" key="2">
    <source>
        <dbReference type="Proteomes" id="UP000077315"/>
    </source>
</evidence>
<name>A0A167J9G8_PHYB8</name>
<dbReference type="EMBL" id="KV441010">
    <property type="protein sequence ID" value="OAD65547.1"/>
    <property type="molecule type" value="Genomic_DNA"/>
</dbReference>